<name>A0ABU0JTJ1_HATLI</name>
<dbReference type="PANTHER" id="PTHR31087">
    <property type="match status" value="1"/>
</dbReference>
<comment type="similarity">
    <text evidence="1">Belongs to the LOR family.</text>
</comment>
<dbReference type="Gene3D" id="2.40.160.200">
    <property type="entry name" value="LURP1-related"/>
    <property type="match status" value="1"/>
</dbReference>
<sequence>MKYYIKEKCFSIGDNFDILDEQGCKCFRVEGEIFTIGNKLHIYDKGGKELVFIKQVSLVFLPVYELYIGKKLLATIEKELSFFEKKFKIRSNTGHYKVQGDFLAHDFSIYNRSKKVASIDKKYFSFGDRYEIWIDDNEVSYLLLLALVIVIDQIYFDN</sequence>
<dbReference type="PANTHER" id="PTHR31087:SF161">
    <property type="entry name" value="TUBBY C 2 FAMILY PROTEIN"/>
    <property type="match status" value="1"/>
</dbReference>
<dbReference type="InterPro" id="IPR007612">
    <property type="entry name" value="LOR"/>
</dbReference>
<dbReference type="RefSeq" id="WP_307355563.1">
    <property type="nucleotide sequence ID" value="NZ_BAAACJ010000033.1"/>
</dbReference>
<keyword evidence="2" id="KW-1133">Transmembrane helix</keyword>
<evidence type="ECO:0000256" key="1">
    <source>
        <dbReference type="ARBA" id="ARBA00005437"/>
    </source>
</evidence>
<keyword evidence="4" id="KW-1185">Reference proteome</keyword>
<comment type="caution">
    <text evidence="3">The sequence shown here is derived from an EMBL/GenBank/DDBJ whole genome shotgun (WGS) entry which is preliminary data.</text>
</comment>
<dbReference type="Proteomes" id="UP001224418">
    <property type="component" value="Unassembled WGS sequence"/>
</dbReference>
<dbReference type="EMBL" id="JAUSWN010000009">
    <property type="protein sequence ID" value="MDQ0479546.1"/>
    <property type="molecule type" value="Genomic_DNA"/>
</dbReference>
<dbReference type="SUPFAM" id="SSF54518">
    <property type="entry name" value="Tubby C-terminal domain-like"/>
    <property type="match status" value="1"/>
</dbReference>
<evidence type="ECO:0000313" key="4">
    <source>
        <dbReference type="Proteomes" id="UP001224418"/>
    </source>
</evidence>
<evidence type="ECO:0000256" key="2">
    <source>
        <dbReference type="SAM" id="Phobius"/>
    </source>
</evidence>
<organism evidence="3 4">
    <name type="scientific">Hathewaya limosa</name>
    <name type="common">Clostridium limosum</name>
    <dbReference type="NCBI Taxonomy" id="1536"/>
    <lineage>
        <taxon>Bacteria</taxon>
        <taxon>Bacillati</taxon>
        <taxon>Bacillota</taxon>
        <taxon>Clostridia</taxon>
        <taxon>Eubacteriales</taxon>
        <taxon>Clostridiaceae</taxon>
        <taxon>Hathewaya</taxon>
    </lineage>
</organism>
<proteinExistence type="inferred from homology"/>
<dbReference type="Pfam" id="PF04525">
    <property type="entry name" value="LOR"/>
    <property type="match status" value="1"/>
</dbReference>
<keyword evidence="2" id="KW-0812">Transmembrane</keyword>
<protein>
    <submittedName>
        <fullName evidence="3">Uncharacterized protein YxjI</fullName>
    </submittedName>
</protein>
<reference evidence="3 4" key="1">
    <citation type="submission" date="2023-07" db="EMBL/GenBank/DDBJ databases">
        <title>Genomic Encyclopedia of Type Strains, Phase IV (KMG-IV): sequencing the most valuable type-strain genomes for metagenomic binning, comparative biology and taxonomic classification.</title>
        <authorList>
            <person name="Goeker M."/>
        </authorList>
    </citation>
    <scope>NUCLEOTIDE SEQUENCE [LARGE SCALE GENOMIC DNA]</scope>
    <source>
        <strain evidence="3 4">DSM 1400</strain>
    </source>
</reference>
<keyword evidence="2" id="KW-0472">Membrane</keyword>
<dbReference type="InterPro" id="IPR038595">
    <property type="entry name" value="LOR_sf"/>
</dbReference>
<accession>A0ABU0JTJ1</accession>
<feature type="transmembrane region" description="Helical" evidence="2">
    <location>
        <begin position="139"/>
        <end position="156"/>
    </location>
</feature>
<gene>
    <name evidence="3" type="ORF">QOZ93_001287</name>
</gene>
<dbReference type="InterPro" id="IPR025659">
    <property type="entry name" value="Tubby-like_C"/>
</dbReference>
<evidence type="ECO:0000313" key="3">
    <source>
        <dbReference type="EMBL" id="MDQ0479546.1"/>
    </source>
</evidence>